<protein>
    <submittedName>
        <fullName evidence="1">Uncharacterized protein</fullName>
    </submittedName>
</protein>
<evidence type="ECO:0000313" key="2">
    <source>
        <dbReference type="Proteomes" id="UP001162992"/>
    </source>
</evidence>
<evidence type="ECO:0000313" key="1">
    <source>
        <dbReference type="EMBL" id="KAJ7568496.1"/>
    </source>
</evidence>
<proteinExistence type="predicted"/>
<gene>
    <name evidence="1" type="ORF">O6H91_01G034600</name>
</gene>
<dbReference type="Proteomes" id="UP001162992">
    <property type="component" value="Chromosome 1"/>
</dbReference>
<keyword evidence="2" id="KW-1185">Reference proteome</keyword>
<dbReference type="EMBL" id="CM055092">
    <property type="protein sequence ID" value="KAJ7568496.1"/>
    <property type="molecule type" value="Genomic_DNA"/>
</dbReference>
<reference evidence="2" key="1">
    <citation type="journal article" date="2024" name="Proc. Natl. Acad. Sci. U.S.A.">
        <title>Extraordinary preservation of gene collinearity over three hundred million years revealed in homosporous lycophytes.</title>
        <authorList>
            <person name="Li C."/>
            <person name="Wickell D."/>
            <person name="Kuo L.Y."/>
            <person name="Chen X."/>
            <person name="Nie B."/>
            <person name="Liao X."/>
            <person name="Peng D."/>
            <person name="Ji J."/>
            <person name="Jenkins J."/>
            <person name="Williams M."/>
            <person name="Shu S."/>
            <person name="Plott C."/>
            <person name="Barry K."/>
            <person name="Rajasekar S."/>
            <person name="Grimwood J."/>
            <person name="Han X."/>
            <person name="Sun S."/>
            <person name="Hou Z."/>
            <person name="He W."/>
            <person name="Dai G."/>
            <person name="Sun C."/>
            <person name="Schmutz J."/>
            <person name="Leebens-Mack J.H."/>
            <person name="Li F.W."/>
            <person name="Wang L."/>
        </authorList>
    </citation>
    <scope>NUCLEOTIDE SEQUENCE [LARGE SCALE GENOMIC DNA]</scope>
    <source>
        <strain evidence="2">cv. PW_Plant_1</strain>
    </source>
</reference>
<comment type="caution">
    <text evidence="1">The sequence shown here is derived from an EMBL/GenBank/DDBJ whole genome shotgun (WGS) entry which is preliminary data.</text>
</comment>
<organism evidence="1 2">
    <name type="scientific">Diphasiastrum complanatum</name>
    <name type="common">Issler's clubmoss</name>
    <name type="synonym">Lycopodium complanatum</name>
    <dbReference type="NCBI Taxonomy" id="34168"/>
    <lineage>
        <taxon>Eukaryota</taxon>
        <taxon>Viridiplantae</taxon>
        <taxon>Streptophyta</taxon>
        <taxon>Embryophyta</taxon>
        <taxon>Tracheophyta</taxon>
        <taxon>Lycopodiopsida</taxon>
        <taxon>Lycopodiales</taxon>
        <taxon>Lycopodiaceae</taxon>
        <taxon>Lycopodioideae</taxon>
        <taxon>Diphasiastrum</taxon>
    </lineage>
</organism>
<sequence length="279" mass="29668">MPHPALDLATSPSTTIRCLKRGILRRGCHPYNPKFFPSPFLLSVSLCLGLGLGLARKLSICPCFFLPSFCLCCCCCCCCCEAFHLPCALMASGLTCVLPSSILHVGSTCSSPDSSISRATGIPAAASSAAGTVPAVPRSALQQYGSVTSGFRGWSPLLTHNVATIIKGSKRSAKIVVMATGESESSNPVASLFEGLQEAWEKTDDKLAIGGLGAAALVILWASTGLISAIDKLPLLPAFFEFVGILFTGWFVYRYLLFKPDREELVKKIEIAKEKITGQ</sequence>
<name>A0ACC2EPS4_DIPCM</name>
<accession>A0ACC2EPS4</accession>